<proteinExistence type="predicted"/>
<comment type="caution">
    <text evidence="5">The sequence shown here is derived from an EMBL/GenBank/DDBJ whole genome shotgun (WGS) entry which is preliminary data.</text>
</comment>
<evidence type="ECO:0000256" key="2">
    <source>
        <dbReference type="ARBA" id="ARBA00023125"/>
    </source>
</evidence>
<dbReference type="PRINTS" id="PR00035">
    <property type="entry name" value="HTHGNTR"/>
</dbReference>
<dbReference type="PANTHER" id="PTHR43537">
    <property type="entry name" value="TRANSCRIPTIONAL REGULATOR, GNTR FAMILY"/>
    <property type="match status" value="1"/>
</dbReference>
<evidence type="ECO:0000313" key="6">
    <source>
        <dbReference type="Proteomes" id="UP000637628"/>
    </source>
</evidence>
<dbReference type="InterPro" id="IPR036390">
    <property type="entry name" value="WH_DNA-bd_sf"/>
</dbReference>
<keyword evidence="1" id="KW-0805">Transcription regulation</keyword>
<dbReference type="Gene3D" id="1.20.120.530">
    <property type="entry name" value="GntR ligand-binding domain-like"/>
    <property type="match status" value="1"/>
</dbReference>
<name>A0ABQ3Z329_9ACTN</name>
<dbReference type="InterPro" id="IPR011711">
    <property type="entry name" value="GntR_C"/>
</dbReference>
<reference evidence="5 6" key="1">
    <citation type="submission" date="2021-01" db="EMBL/GenBank/DDBJ databases">
        <title>Whole genome shotgun sequence of Actinoplanes durhamensis NBRC 14914.</title>
        <authorList>
            <person name="Komaki H."/>
            <person name="Tamura T."/>
        </authorList>
    </citation>
    <scope>NUCLEOTIDE SEQUENCE [LARGE SCALE GENOMIC DNA]</scope>
    <source>
        <strain evidence="5 6">NBRC 14914</strain>
    </source>
</reference>
<dbReference type="SMART" id="SM00345">
    <property type="entry name" value="HTH_GNTR"/>
    <property type="match status" value="1"/>
</dbReference>
<evidence type="ECO:0000259" key="4">
    <source>
        <dbReference type="PROSITE" id="PS50949"/>
    </source>
</evidence>
<keyword evidence="2" id="KW-0238">DNA-binding</keyword>
<dbReference type="Gene3D" id="1.10.10.10">
    <property type="entry name" value="Winged helix-like DNA-binding domain superfamily/Winged helix DNA-binding domain"/>
    <property type="match status" value="1"/>
</dbReference>
<dbReference type="SMART" id="SM00895">
    <property type="entry name" value="FCD"/>
    <property type="match status" value="1"/>
</dbReference>
<keyword evidence="6" id="KW-1185">Reference proteome</keyword>
<evidence type="ECO:0000256" key="3">
    <source>
        <dbReference type="ARBA" id="ARBA00023163"/>
    </source>
</evidence>
<keyword evidence="3" id="KW-0804">Transcription</keyword>
<evidence type="ECO:0000256" key="1">
    <source>
        <dbReference type="ARBA" id="ARBA00023015"/>
    </source>
</evidence>
<dbReference type="EMBL" id="BOML01000043">
    <property type="protein sequence ID" value="GIE04230.1"/>
    <property type="molecule type" value="Genomic_DNA"/>
</dbReference>
<dbReference type="SUPFAM" id="SSF48008">
    <property type="entry name" value="GntR ligand-binding domain-like"/>
    <property type="match status" value="1"/>
</dbReference>
<dbReference type="PROSITE" id="PS50949">
    <property type="entry name" value="HTH_GNTR"/>
    <property type="match status" value="1"/>
</dbReference>
<feature type="domain" description="HTH gntR-type" evidence="4">
    <location>
        <begin position="8"/>
        <end position="76"/>
    </location>
</feature>
<accession>A0ABQ3Z329</accession>
<dbReference type="CDD" id="cd07377">
    <property type="entry name" value="WHTH_GntR"/>
    <property type="match status" value="1"/>
</dbReference>
<dbReference type="Pfam" id="PF07729">
    <property type="entry name" value="FCD"/>
    <property type="match status" value="1"/>
</dbReference>
<dbReference type="PANTHER" id="PTHR43537:SF5">
    <property type="entry name" value="UXU OPERON TRANSCRIPTIONAL REGULATOR"/>
    <property type="match status" value="1"/>
</dbReference>
<dbReference type="RefSeq" id="WP_203730794.1">
    <property type="nucleotide sequence ID" value="NZ_BAAATX010000016.1"/>
</dbReference>
<dbReference type="InterPro" id="IPR008920">
    <property type="entry name" value="TF_FadR/GntR_C"/>
</dbReference>
<evidence type="ECO:0000313" key="5">
    <source>
        <dbReference type="EMBL" id="GIE04230.1"/>
    </source>
</evidence>
<sequence length="224" mass="23459">MRAPVRQIPLVTQVSEGFRELIASGRWAVGQKIPGEHELAAELDVSRATVREALRGLSVTGLLEARIGDGTYVRATNEITGVLVRDDLSALEHVLDARAGLEAAAARLAAQHATPAALADLAASFEARKLAHDAGDRAGYSHADGLFHRAVIHAGGNPLLIRLHAAVAELIEESIEQTAVLPEDPEVGAAHARLLHAIQERQPDAAAGAAYALSASVKSAAVPE</sequence>
<dbReference type="InterPro" id="IPR000524">
    <property type="entry name" value="Tscrpt_reg_HTH_GntR"/>
</dbReference>
<gene>
    <name evidence="5" type="ORF">Adu01nite_55800</name>
</gene>
<dbReference type="Pfam" id="PF00392">
    <property type="entry name" value="GntR"/>
    <property type="match status" value="1"/>
</dbReference>
<protein>
    <submittedName>
        <fullName evidence="5">GntR family transcriptional regulator</fullName>
    </submittedName>
</protein>
<dbReference type="SUPFAM" id="SSF46785">
    <property type="entry name" value="Winged helix' DNA-binding domain"/>
    <property type="match status" value="1"/>
</dbReference>
<dbReference type="InterPro" id="IPR036388">
    <property type="entry name" value="WH-like_DNA-bd_sf"/>
</dbReference>
<dbReference type="Proteomes" id="UP000637628">
    <property type="component" value="Unassembled WGS sequence"/>
</dbReference>
<organism evidence="5 6">
    <name type="scientific">Paractinoplanes durhamensis</name>
    <dbReference type="NCBI Taxonomy" id="113563"/>
    <lineage>
        <taxon>Bacteria</taxon>
        <taxon>Bacillati</taxon>
        <taxon>Actinomycetota</taxon>
        <taxon>Actinomycetes</taxon>
        <taxon>Micromonosporales</taxon>
        <taxon>Micromonosporaceae</taxon>
        <taxon>Paractinoplanes</taxon>
    </lineage>
</organism>